<organism evidence="1 2">
    <name type="scientific">Mycobacterium lentiflavum</name>
    <dbReference type="NCBI Taxonomy" id="141349"/>
    <lineage>
        <taxon>Bacteria</taxon>
        <taxon>Bacillati</taxon>
        <taxon>Actinomycetota</taxon>
        <taxon>Actinomycetes</taxon>
        <taxon>Mycobacteriales</taxon>
        <taxon>Mycobacteriaceae</taxon>
        <taxon>Mycobacterium</taxon>
        <taxon>Mycobacterium simiae complex</taxon>
    </lineage>
</organism>
<accession>A0ABY3UUL0</accession>
<keyword evidence="2" id="KW-1185">Reference proteome</keyword>
<protein>
    <submittedName>
        <fullName evidence="1">Uncharacterized protein</fullName>
    </submittedName>
</protein>
<evidence type="ECO:0000313" key="2">
    <source>
        <dbReference type="Proteomes" id="UP001055171"/>
    </source>
</evidence>
<gene>
    <name evidence="1" type="ORF">MJO58_18715</name>
</gene>
<proteinExistence type="predicted"/>
<dbReference type="Proteomes" id="UP001055171">
    <property type="component" value="Chromosome"/>
</dbReference>
<name>A0ABY3UUL0_MYCLN</name>
<reference evidence="1" key="1">
    <citation type="submission" date="2022-08" db="EMBL/GenBank/DDBJ databases">
        <title>Complete genome sequence of 14 non-tuberculosis mycobacteria type-strains.</title>
        <authorList>
            <person name="Igarashi Y."/>
            <person name="Osugi A."/>
            <person name="Mitarai S."/>
        </authorList>
    </citation>
    <scope>NUCLEOTIDE SEQUENCE</scope>
    <source>
        <strain evidence="1">ATCC 51985</strain>
    </source>
</reference>
<evidence type="ECO:0000313" key="1">
    <source>
        <dbReference type="EMBL" id="ULP40938.1"/>
    </source>
</evidence>
<dbReference type="RefSeq" id="WP_239720461.1">
    <property type="nucleotide sequence ID" value="NZ_CP092423.2"/>
</dbReference>
<sequence>MTDVEVEVEVRCLLDKVTPAAKQARDLAGRHPESEHLYEAWKSLDASHTLLHRYLRLKREAQEAREAQR</sequence>
<dbReference type="EMBL" id="CP092423">
    <property type="protein sequence ID" value="ULP40938.1"/>
    <property type="molecule type" value="Genomic_DNA"/>
</dbReference>